<dbReference type="InterPro" id="IPR014001">
    <property type="entry name" value="Helicase_ATP-bd"/>
</dbReference>
<dbReference type="Gene3D" id="3.30.420.10">
    <property type="entry name" value="Ribonuclease H-like superfamily/Ribonuclease H"/>
    <property type="match status" value="2"/>
</dbReference>
<proteinExistence type="predicted"/>
<dbReference type="Pfam" id="PF02171">
    <property type="entry name" value="Piwi"/>
    <property type="match status" value="1"/>
</dbReference>
<evidence type="ECO:0000256" key="3">
    <source>
        <dbReference type="ARBA" id="ARBA00022801"/>
    </source>
</evidence>
<dbReference type="Pfam" id="PF16487">
    <property type="entry name" value="ArgoMid"/>
    <property type="match status" value="1"/>
</dbReference>
<dbReference type="InterPro" id="IPR032473">
    <property type="entry name" value="Argonaute_Mid_dom"/>
</dbReference>
<keyword evidence="13" id="KW-1185">Reference proteome</keyword>
<dbReference type="Gene3D" id="3.40.50.300">
    <property type="entry name" value="P-loop containing nucleotide triphosphate hydrolases"/>
    <property type="match status" value="2"/>
</dbReference>
<feature type="compositionally biased region" description="Gly residues" evidence="7">
    <location>
        <begin position="786"/>
        <end position="864"/>
    </location>
</feature>
<feature type="compositionally biased region" description="Gly residues" evidence="7">
    <location>
        <begin position="905"/>
        <end position="934"/>
    </location>
</feature>
<feature type="region of interest" description="Disordered" evidence="7">
    <location>
        <begin position="751"/>
        <end position="864"/>
    </location>
</feature>
<dbReference type="InterPro" id="IPR032474">
    <property type="entry name" value="Argonaute_N"/>
</dbReference>
<evidence type="ECO:0000259" key="9">
    <source>
        <dbReference type="PROSITE" id="PS51192"/>
    </source>
</evidence>
<evidence type="ECO:0000256" key="1">
    <source>
        <dbReference type="ARBA" id="ARBA00012552"/>
    </source>
</evidence>
<evidence type="ECO:0000256" key="4">
    <source>
        <dbReference type="ARBA" id="ARBA00022806"/>
    </source>
</evidence>
<dbReference type="SMART" id="SM00490">
    <property type="entry name" value="HELICc"/>
    <property type="match status" value="1"/>
</dbReference>
<dbReference type="PROSITE" id="PS50822">
    <property type="entry name" value="PIWI"/>
    <property type="match status" value="1"/>
</dbReference>
<dbReference type="CDD" id="cd18787">
    <property type="entry name" value="SF2_C_DEAD"/>
    <property type="match status" value="1"/>
</dbReference>
<feature type="domain" description="Helicase ATP-binding" evidence="9">
    <location>
        <begin position="1043"/>
        <end position="1219"/>
    </location>
</feature>
<dbReference type="InterPro" id="IPR003165">
    <property type="entry name" value="Piwi"/>
</dbReference>
<evidence type="ECO:0000256" key="5">
    <source>
        <dbReference type="ARBA" id="ARBA00022840"/>
    </source>
</evidence>
<feature type="region of interest" description="Disordered" evidence="7">
    <location>
        <begin position="1410"/>
        <end position="1438"/>
    </location>
</feature>
<feature type="region of interest" description="Disordered" evidence="7">
    <location>
        <begin position="905"/>
        <end position="966"/>
    </location>
</feature>
<dbReference type="PANTHER" id="PTHR47958">
    <property type="entry name" value="ATP-DEPENDENT RNA HELICASE DBP3"/>
    <property type="match status" value="1"/>
</dbReference>
<sequence length="1438" mass="157786">MSQQSQDTNLAADELSQLGLKELVKRPGYGTVGKPIKLACNYFPLIKLQKGDIIVNRYHVDIQHPRLKLNCDDNRDVFWAYVVKRSDIFGDPFKLAYDGKSTLFTVEKLHLKQVGETADPEKFSFKTVRENKPSELSILMKFTGLVHLDFRNAEAGSLDEREKGPIQFLDILFAQGRSSPLFELSKSFRAVRNSFYCIPQEHLNLLIPELKGVCIHTTHRNQDRIYPEPMIVNGRVLPPPRLEYGKGNGGRQIILTPKDGAWNSNEFKFFESASCESFGFVSFLPPHKASMLQEFCMQIVRTCRSTGIEMPDSPKFYEQARKNDTVEMVLKRIADKCDRDGIKCDLVFVALYSSEQYAQVKSCGDITFGLVTQCVLPKTISDVAIKKSYSTMLNIAMKINMKIGGINTKLLEDEILDNYLYKNNALVIGVDVVHPSAVETHLPSIASVVGNVDTKVTKFHASVKLQPAKQELITGFIEQFSERLLEYLDVNGTAPKNIIVYRDGVSEGQFMQVLEEELPALLIMEFKELVDRRDIICARSVSIPAPVYFADLVCARARYHVLAALNSGLVEKTSERKEREFETEAKKKPKGKQGSDFNFCLHFDPASETWNKVDIFLNLTIFTDGDGVEGNLSLCRCGRWLVGDTFVSPVSWRGEILLTVMAAFQSNFDDDGEFGFGLSQPRRSGFDDGEEDAEFGQGFGGGFGRSKTDENSNDGFGGFGGSERTATGVFDGGFDDDEFGGGRSRGCDYFGQGYSRGGRGRSNGRSDNFASDRRRGSFEDDDGDLFGRGGGGFGGSGRGRGSGGFGGSGRGRGGGGFRDFGRGRGGGFGGSGRGRGGGGFGDSGRGRGGGGFGDSGRGRGGGFGYSGNGEGGGFGDYGSGRGGGFGNYGRGRGGGFGDYGRGRGGGFGDSGRGRGGGFGNSGRGRGGGGGGFGSGRDDFGYERAGADRYNNQSDVPDGSRGVEHRRPPVTYVPKELDEADFNSLYISKGINFEKQMEVDVETRGVNCPAPKNSFQEFGFSDVLLKNISKLQMTVPTLVQRHAIPVLLQRRDLMVCAQTGSGKTAAFLLPIISLLEERERIPGKIAPQAAVVVPTRELAQQVFSVCRSLLVDTGFRCAVAYGGVSVQYQLSELWRGCDIVVATPGRLVQFMEMQKVTLNFCRFFIFDEADRMLDMGFEATVRQIASTLPVGEFITAMFSATFPVEVQSLARQFLRDDFIFKIIGILGSANQDIMQSIRLAKYQAKDDQLLNILREISEEYEGRNEIPKILIFVSRKRMADIVSMELLNNGFKSTSIHGDREQYEREKALRNFKQGKANVLVATDVAARGLDIAGVDYVINFDMPKCVDDYVHRIGRTGRVGNPGRAISFFSWRDDQAIAKDLADMLQRCGQDVPNFLLSDTDDDVEYSTFPSAQNSGGGNVELGTTQLQEQSVDEDYGW</sequence>
<evidence type="ECO:0000259" key="10">
    <source>
        <dbReference type="PROSITE" id="PS51194"/>
    </source>
</evidence>
<dbReference type="InterPro" id="IPR001650">
    <property type="entry name" value="Helicase_C-like"/>
</dbReference>
<dbReference type="InterPro" id="IPR000629">
    <property type="entry name" value="RNA-helicase_DEAD-box_CS"/>
</dbReference>
<dbReference type="InterPro" id="IPR011545">
    <property type="entry name" value="DEAD/DEAH_box_helicase_dom"/>
</dbReference>
<evidence type="ECO:0000256" key="6">
    <source>
        <dbReference type="PROSITE-ProRule" id="PRU00552"/>
    </source>
</evidence>
<reference evidence="12 13" key="1">
    <citation type="submission" date="2024-07" db="EMBL/GenBank/DDBJ databases">
        <title>Enhanced genomic and transcriptomic resources for Trichinella pseudospiralis and T. spiralis underpin the discovery of pronounced molecular differences between stages and species.</title>
        <authorList>
            <person name="Pasi K.K."/>
            <person name="La Rosa G."/>
            <person name="Gomez-Morales M.A."/>
            <person name="Tosini F."/>
            <person name="Sumanam S."/>
            <person name="Young N.D."/>
            <person name="Chang B.C."/>
            <person name="Robin G.B."/>
        </authorList>
    </citation>
    <scope>NUCLEOTIDE SEQUENCE [LARGE SCALE GENOMIC DNA]</scope>
    <source>
        <strain evidence="12">ISS534</strain>
    </source>
</reference>
<dbReference type="Proteomes" id="UP001558632">
    <property type="component" value="Unassembled WGS sequence"/>
</dbReference>
<evidence type="ECO:0000313" key="13">
    <source>
        <dbReference type="Proteomes" id="UP001558632"/>
    </source>
</evidence>
<dbReference type="SUPFAM" id="SSF53098">
    <property type="entry name" value="Ribonuclease H-like"/>
    <property type="match status" value="1"/>
</dbReference>
<dbReference type="InterPro" id="IPR014014">
    <property type="entry name" value="RNA_helicase_DEAD_Q_motif"/>
</dbReference>
<keyword evidence="5" id="KW-0067">ATP-binding</keyword>
<dbReference type="PRINTS" id="PR01228">
    <property type="entry name" value="EGGSHELL"/>
</dbReference>
<keyword evidence="2" id="KW-0547">Nucleotide-binding</keyword>
<dbReference type="EMBL" id="JBEUSY010000368">
    <property type="protein sequence ID" value="KAL1236595.1"/>
    <property type="molecule type" value="Genomic_DNA"/>
</dbReference>
<dbReference type="PROSITE" id="PS51195">
    <property type="entry name" value="Q_MOTIF"/>
    <property type="match status" value="1"/>
</dbReference>
<evidence type="ECO:0000259" key="8">
    <source>
        <dbReference type="PROSITE" id="PS50822"/>
    </source>
</evidence>
<feature type="compositionally biased region" description="Basic and acidic residues" evidence="7">
    <location>
        <begin position="935"/>
        <end position="946"/>
    </location>
</feature>
<comment type="caution">
    <text evidence="12">The sequence shown here is derived from an EMBL/GenBank/DDBJ whole genome shotgun (WGS) entry which is preliminary data.</text>
</comment>
<dbReference type="SMART" id="SM00487">
    <property type="entry name" value="DEXDc"/>
    <property type="match status" value="1"/>
</dbReference>
<dbReference type="PROSITE" id="PS51194">
    <property type="entry name" value="HELICASE_CTER"/>
    <property type="match status" value="1"/>
</dbReference>
<evidence type="ECO:0000313" key="12">
    <source>
        <dbReference type="EMBL" id="KAL1236595.1"/>
    </source>
</evidence>
<dbReference type="InterPro" id="IPR027417">
    <property type="entry name" value="P-loop_NTPase"/>
</dbReference>
<dbReference type="Pfam" id="PF16486">
    <property type="entry name" value="ArgoN"/>
    <property type="match status" value="1"/>
</dbReference>
<feature type="domain" description="Helicase C-terminal" evidence="10">
    <location>
        <begin position="1247"/>
        <end position="1400"/>
    </location>
</feature>
<evidence type="ECO:0000256" key="2">
    <source>
        <dbReference type="ARBA" id="ARBA00022741"/>
    </source>
</evidence>
<feature type="domain" description="DEAD-box RNA helicase Q" evidence="11">
    <location>
        <begin position="1012"/>
        <end position="1040"/>
    </location>
</feature>
<dbReference type="Pfam" id="PF00271">
    <property type="entry name" value="Helicase_C"/>
    <property type="match status" value="1"/>
</dbReference>
<evidence type="ECO:0000256" key="7">
    <source>
        <dbReference type="SAM" id="MobiDB-lite"/>
    </source>
</evidence>
<name>A0ABR3KET8_TRISP</name>
<feature type="short sequence motif" description="Q motif" evidence="6">
    <location>
        <begin position="1012"/>
        <end position="1040"/>
    </location>
</feature>
<keyword evidence="3" id="KW-0378">Hydrolase</keyword>
<gene>
    <name evidence="12" type="ORF">TSPI_09468</name>
</gene>
<dbReference type="InterPro" id="IPR036397">
    <property type="entry name" value="RNaseH_sf"/>
</dbReference>
<organism evidence="12 13">
    <name type="scientific">Trichinella spiralis</name>
    <name type="common">Trichina worm</name>
    <dbReference type="NCBI Taxonomy" id="6334"/>
    <lineage>
        <taxon>Eukaryota</taxon>
        <taxon>Metazoa</taxon>
        <taxon>Ecdysozoa</taxon>
        <taxon>Nematoda</taxon>
        <taxon>Enoplea</taxon>
        <taxon>Dorylaimia</taxon>
        <taxon>Trichinellida</taxon>
        <taxon>Trichinellidae</taxon>
        <taxon>Trichinella</taxon>
    </lineage>
</organism>
<dbReference type="Pfam" id="PF00270">
    <property type="entry name" value="DEAD"/>
    <property type="match status" value="1"/>
</dbReference>
<keyword evidence="4 12" id="KW-0347">Helicase</keyword>
<dbReference type="SUPFAM" id="SSF52540">
    <property type="entry name" value="P-loop containing nucleoside triphosphate hydrolases"/>
    <property type="match status" value="1"/>
</dbReference>
<feature type="domain" description="Piwi" evidence="8">
    <location>
        <begin position="346"/>
        <end position="521"/>
    </location>
</feature>
<feature type="region of interest" description="Disordered" evidence="7">
    <location>
        <begin position="699"/>
        <end position="722"/>
    </location>
</feature>
<dbReference type="PROSITE" id="PS51192">
    <property type="entry name" value="HELICASE_ATP_BIND_1"/>
    <property type="match status" value="1"/>
</dbReference>
<dbReference type="SMART" id="SM00950">
    <property type="entry name" value="Piwi"/>
    <property type="match status" value="1"/>
</dbReference>
<accession>A0ABR3KET8</accession>
<dbReference type="InterPro" id="IPR012337">
    <property type="entry name" value="RNaseH-like_sf"/>
</dbReference>
<dbReference type="PROSITE" id="PS00039">
    <property type="entry name" value="DEAD_ATP_HELICASE"/>
    <property type="match status" value="1"/>
</dbReference>
<protein>
    <recommendedName>
        <fullName evidence="1">RNA helicase</fullName>
        <ecNumber evidence="1">3.6.4.13</ecNumber>
    </recommendedName>
</protein>
<evidence type="ECO:0000259" key="11">
    <source>
        <dbReference type="PROSITE" id="PS51195"/>
    </source>
</evidence>
<dbReference type="Gene3D" id="3.40.50.2300">
    <property type="match status" value="1"/>
</dbReference>
<dbReference type="EC" id="3.6.4.13" evidence="1"/>
<dbReference type="GO" id="GO:0004386">
    <property type="term" value="F:helicase activity"/>
    <property type="evidence" value="ECO:0007669"/>
    <property type="project" value="UniProtKB-KW"/>
</dbReference>